<keyword evidence="4" id="KW-1185">Reference proteome</keyword>
<feature type="transmembrane region" description="Helical" evidence="1">
    <location>
        <begin position="173"/>
        <end position="197"/>
    </location>
</feature>
<evidence type="ECO:0000313" key="4">
    <source>
        <dbReference type="Proteomes" id="UP001516023"/>
    </source>
</evidence>
<dbReference type="AlphaFoldDB" id="A0ABD3QU39"/>
<feature type="chain" id="PRO_5044892064" evidence="2">
    <location>
        <begin position="22"/>
        <end position="203"/>
    </location>
</feature>
<reference evidence="3 4" key="1">
    <citation type="journal article" date="2020" name="G3 (Bethesda)">
        <title>Improved Reference Genome for Cyclotella cryptica CCMP332, a Model for Cell Wall Morphogenesis, Salinity Adaptation, and Lipid Production in Diatoms (Bacillariophyta).</title>
        <authorList>
            <person name="Roberts W.R."/>
            <person name="Downey K.M."/>
            <person name="Ruck E.C."/>
            <person name="Traller J.C."/>
            <person name="Alverson A.J."/>
        </authorList>
    </citation>
    <scope>NUCLEOTIDE SEQUENCE [LARGE SCALE GENOMIC DNA]</scope>
    <source>
        <strain evidence="3 4">CCMP332</strain>
    </source>
</reference>
<keyword evidence="1" id="KW-1133">Transmembrane helix</keyword>
<protein>
    <submittedName>
        <fullName evidence="3">Uncharacterized protein</fullName>
    </submittedName>
</protein>
<sequence>MQSIVHLVISVLLCSGVPATASISSPIAFQPALSSVKRSTYARRQANHPTIHTRTQSDRPVFGTNLRAIEPSSVQAGFTSTMLSYEETMLQQPISLQDASIEQLSPTTTLIVFIIGIIPFLWATYEFWRRIAFGEPFGTGSDSVIIPSPDQVFIGEDDNPNSSRGRRTLDKGALTVAYVLFAVAASTVIVAVASVVMGPKPDL</sequence>
<evidence type="ECO:0000256" key="1">
    <source>
        <dbReference type="SAM" id="Phobius"/>
    </source>
</evidence>
<evidence type="ECO:0000313" key="3">
    <source>
        <dbReference type="EMBL" id="KAL3803677.1"/>
    </source>
</evidence>
<accession>A0ABD3QU39</accession>
<organism evidence="3 4">
    <name type="scientific">Cyclotella cryptica</name>
    <dbReference type="NCBI Taxonomy" id="29204"/>
    <lineage>
        <taxon>Eukaryota</taxon>
        <taxon>Sar</taxon>
        <taxon>Stramenopiles</taxon>
        <taxon>Ochrophyta</taxon>
        <taxon>Bacillariophyta</taxon>
        <taxon>Coscinodiscophyceae</taxon>
        <taxon>Thalassiosirophycidae</taxon>
        <taxon>Stephanodiscales</taxon>
        <taxon>Stephanodiscaceae</taxon>
        <taxon>Cyclotella</taxon>
    </lineage>
</organism>
<evidence type="ECO:0000256" key="2">
    <source>
        <dbReference type="SAM" id="SignalP"/>
    </source>
</evidence>
<feature type="transmembrane region" description="Helical" evidence="1">
    <location>
        <begin position="110"/>
        <end position="128"/>
    </location>
</feature>
<dbReference type="EMBL" id="JABMIG020000012">
    <property type="protein sequence ID" value="KAL3803677.1"/>
    <property type="molecule type" value="Genomic_DNA"/>
</dbReference>
<feature type="signal peptide" evidence="2">
    <location>
        <begin position="1"/>
        <end position="21"/>
    </location>
</feature>
<comment type="caution">
    <text evidence="3">The sequence shown here is derived from an EMBL/GenBank/DDBJ whole genome shotgun (WGS) entry which is preliminary data.</text>
</comment>
<keyword evidence="1" id="KW-0812">Transmembrane</keyword>
<keyword evidence="2" id="KW-0732">Signal</keyword>
<gene>
    <name evidence="3" type="ORF">HJC23_003731</name>
</gene>
<dbReference type="Proteomes" id="UP001516023">
    <property type="component" value="Unassembled WGS sequence"/>
</dbReference>
<proteinExistence type="predicted"/>
<keyword evidence="1" id="KW-0472">Membrane</keyword>
<name>A0ABD3QU39_9STRA</name>